<protein>
    <submittedName>
        <fullName evidence="2">Uncharacterized protein</fullName>
    </submittedName>
</protein>
<reference evidence="2" key="1">
    <citation type="submission" date="2022-11" db="EMBL/GenBank/DDBJ databases">
        <authorList>
            <person name="Kikuchi T."/>
        </authorList>
    </citation>
    <scope>NUCLEOTIDE SEQUENCE</scope>
    <source>
        <strain evidence="2">PS1010</strain>
    </source>
</reference>
<proteinExistence type="predicted"/>
<keyword evidence="3" id="KW-1185">Reference proteome</keyword>
<accession>A0A9P1INY2</accession>
<dbReference type="OrthoDB" id="6365737at2759"/>
<feature type="compositionally biased region" description="Low complexity" evidence="1">
    <location>
        <begin position="106"/>
        <end position="127"/>
    </location>
</feature>
<feature type="compositionally biased region" description="Basic and acidic residues" evidence="1">
    <location>
        <begin position="35"/>
        <end position="44"/>
    </location>
</feature>
<gene>
    <name evidence="2" type="ORF">CAMP_LOCUS9334</name>
</gene>
<organism evidence="2 3">
    <name type="scientific">Caenorhabditis angaria</name>
    <dbReference type="NCBI Taxonomy" id="860376"/>
    <lineage>
        <taxon>Eukaryota</taxon>
        <taxon>Metazoa</taxon>
        <taxon>Ecdysozoa</taxon>
        <taxon>Nematoda</taxon>
        <taxon>Chromadorea</taxon>
        <taxon>Rhabditida</taxon>
        <taxon>Rhabditina</taxon>
        <taxon>Rhabditomorpha</taxon>
        <taxon>Rhabditoidea</taxon>
        <taxon>Rhabditidae</taxon>
        <taxon>Peloderinae</taxon>
        <taxon>Caenorhabditis</taxon>
    </lineage>
</organism>
<dbReference type="EMBL" id="CANHGI010000003">
    <property type="protein sequence ID" value="CAI5446697.1"/>
    <property type="molecule type" value="Genomic_DNA"/>
</dbReference>
<feature type="region of interest" description="Disordered" evidence="1">
    <location>
        <begin position="1"/>
        <end position="145"/>
    </location>
</feature>
<sequence length="255" mass="27935">MDVSAVPRPHSTPRPTQQYYVPRRLLECGRGPLSKSDKNEEKVPKSPPSKSAPRSPKPQNPTPKSKPRPLMEQILAPPATLFPPQQKEKKVKFAAPTPQISKKSKSTSSFSSSASPTSSRSSSSMSSPPTPFTIVAPSPIGVTKSTPRVLRPQKYARNPFAPTISAVSHACNCDRSNTHIFCQRCGYECIGRVHQTCGVHPLIIALDDLRQCPNSTCKSTQIIELLGEIENCCEDSELIEKLSEPIHKIDLLSDD</sequence>
<name>A0A9P1INY2_9PELO</name>
<dbReference type="AlphaFoldDB" id="A0A9P1INY2"/>
<evidence type="ECO:0000313" key="3">
    <source>
        <dbReference type="Proteomes" id="UP001152747"/>
    </source>
</evidence>
<evidence type="ECO:0000256" key="1">
    <source>
        <dbReference type="SAM" id="MobiDB-lite"/>
    </source>
</evidence>
<comment type="caution">
    <text evidence="2">The sequence shown here is derived from an EMBL/GenBank/DDBJ whole genome shotgun (WGS) entry which is preliminary data.</text>
</comment>
<evidence type="ECO:0000313" key="2">
    <source>
        <dbReference type="EMBL" id="CAI5446697.1"/>
    </source>
</evidence>
<dbReference type="Proteomes" id="UP001152747">
    <property type="component" value="Unassembled WGS sequence"/>
</dbReference>